<dbReference type="KEGG" id="cber:B5D82_01025"/>
<keyword evidence="4" id="KW-1185">Reference proteome</keyword>
<dbReference type="GO" id="GO:0000455">
    <property type="term" value="P:enzyme-directed rRNA pseudouridine synthesis"/>
    <property type="evidence" value="ECO:0007669"/>
    <property type="project" value="TreeGrafter"/>
</dbReference>
<sequence length="234" mass="26590">MTKQPLAVIDHQADFVVLDKPQNISFHDEDNMGCGLFSQIKAQLKAQFSLTDLYPVHRLDKMTSGLIIVAKNSATARAFQQLFEQHQVEKYYLAIAEGKPKRKQGLIKGDMEKSRRGMWKLLRTLENPAISQFLSYTIAPKQRLYLIKPHSGKTHQIRVALNSIGVPIMGDPLYNSTKAADRGYLHAFALNFSLNNKQYQYCLPPSTGSVFNESSTLEVIDQLTPPWQQQWPKL</sequence>
<dbReference type="RefSeq" id="WP_081148512.1">
    <property type="nucleotide sequence ID" value="NZ_CP020465.1"/>
</dbReference>
<dbReference type="PROSITE" id="PS01129">
    <property type="entry name" value="PSI_RLU"/>
    <property type="match status" value="1"/>
</dbReference>
<reference evidence="3 4" key="1">
    <citation type="submission" date="2017-08" db="EMBL/GenBank/DDBJ databases">
        <title>Complete genome of Colwellia sp. NB097-1, a psychrophile bacterium ioslated from Bering Sea.</title>
        <authorList>
            <person name="Chen X."/>
        </authorList>
    </citation>
    <scope>NUCLEOTIDE SEQUENCE [LARGE SCALE GENOMIC DNA]</scope>
    <source>
        <strain evidence="3 4">NB097-1</strain>
    </source>
</reference>
<dbReference type="AlphaFoldDB" id="A0A222G3U1"/>
<protein>
    <submittedName>
        <fullName evidence="3">TIGR01621 family pseudouridine synthase</fullName>
    </submittedName>
</protein>
<dbReference type="NCBIfam" id="TIGR01621">
    <property type="entry name" value="RluA-like"/>
    <property type="match status" value="1"/>
</dbReference>
<dbReference type="GO" id="GO:0009982">
    <property type="term" value="F:pseudouridine synthase activity"/>
    <property type="evidence" value="ECO:0007669"/>
    <property type="project" value="InterPro"/>
</dbReference>
<evidence type="ECO:0000256" key="1">
    <source>
        <dbReference type="ARBA" id="ARBA00010876"/>
    </source>
</evidence>
<dbReference type="InterPro" id="IPR050188">
    <property type="entry name" value="RluA_PseudoU_synthase"/>
</dbReference>
<accession>A0A222G3U1</accession>
<gene>
    <name evidence="3" type="ORF">B5D82_01025</name>
</gene>
<dbReference type="Pfam" id="PF00849">
    <property type="entry name" value="PseudoU_synth_2"/>
    <property type="match status" value="1"/>
</dbReference>
<name>A0A222G3U1_9GAMM</name>
<dbReference type="OrthoDB" id="9807829at2"/>
<organism evidence="3 4">
    <name type="scientific">Cognaticolwellia beringensis</name>
    <dbReference type="NCBI Taxonomy" id="1967665"/>
    <lineage>
        <taxon>Bacteria</taxon>
        <taxon>Pseudomonadati</taxon>
        <taxon>Pseudomonadota</taxon>
        <taxon>Gammaproteobacteria</taxon>
        <taxon>Alteromonadales</taxon>
        <taxon>Colwelliaceae</taxon>
        <taxon>Cognaticolwellia</taxon>
    </lineage>
</organism>
<dbReference type="GO" id="GO:0003723">
    <property type="term" value="F:RNA binding"/>
    <property type="evidence" value="ECO:0007669"/>
    <property type="project" value="InterPro"/>
</dbReference>
<dbReference type="PANTHER" id="PTHR21600:SF87">
    <property type="entry name" value="RNA PSEUDOURIDYLATE SYNTHASE DOMAIN-CONTAINING PROTEIN 1"/>
    <property type="match status" value="1"/>
</dbReference>
<dbReference type="Gene3D" id="3.30.2350.10">
    <property type="entry name" value="Pseudouridine synthase"/>
    <property type="match status" value="1"/>
</dbReference>
<feature type="domain" description="Pseudouridine synthase RsuA/RluA-like" evidence="2">
    <location>
        <begin position="14"/>
        <end position="162"/>
    </location>
</feature>
<dbReference type="SUPFAM" id="SSF55120">
    <property type="entry name" value="Pseudouridine synthase"/>
    <property type="match status" value="1"/>
</dbReference>
<evidence type="ECO:0000313" key="4">
    <source>
        <dbReference type="Proteomes" id="UP000202259"/>
    </source>
</evidence>
<comment type="similarity">
    <text evidence="1">Belongs to the pseudouridine synthase RluA family.</text>
</comment>
<dbReference type="Proteomes" id="UP000202259">
    <property type="component" value="Chromosome"/>
</dbReference>
<dbReference type="CDD" id="cd02869">
    <property type="entry name" value="PseudoU_synth_RluA_like"/>
    <property type="match status" value="1"/>
</dbReference>
<dbReference type="InterPro" id="IPR006224">
    <property type="entry name" value="PsdUridine_synth_RluA-like_CS"/>
</dbReference>
<evidence type="ECO:0000313" key="3">
    <source>
        <dbReference type="EMBL" id="ASP46479.1"/>
    </source>
</evidence>
<dbReference type="GO" id="GO:0140098">
    <property type="term" value="F:catalytic activity, acting on RNA"/>
    <property type="evidence" value="ECO:0007669"/>
    <property type="project" value="UniProtKB-ARBA"/>
</dbReference>
<dbReference type="EMBL" id="CP020465">
    <property type="protein sequence ID" value="ASP46479.1"/>
    <property type="molecule type" value="Genomic_DNA"/>
</dbReference>
<dbReference type="PANTHER" id="PTHR21600">
    <property type="entry name" value="MITOCHONDRIAL RNA PSEUDOURIDINE SYNTHASE"/>
    <property type="match status" value="1"/>
</dbReference>
<evidence type="ECO:0000259" key="2">
    <source>
        <dbReference type="Pfam" id="PF00849"/>
    </source>
</evidence>
<dbReference type="InterPro" id="IPR006508">
    <property type="entry name" value="PsdUridine_synth_RluA-like"/>
</dbReference>
<dbReference type="InterPro" id="IPR020103">
    <property type="entry name" value="PsdUridine_synth_cat_dom_sf"/>
</dbReference>
<dbReference type="InterPro" id="IPR006145">
    <property type="entry name" value="PsdUridine_synth_RsuA/RluA"/>
</dbReference>
<proteinExistence type="inferred from homology"/>